<dbReference type="RefSeq" id="WP_004080739.1">
    <property type="nucleotide sequence ID" value="NZ_DAITJQ010000001.1"/>
</dbReference>
<dbReference type="Gene3D" id="2.40.50.140">
    <property type="entry name" value="Nucleic acid-binding proteins"/>
    <property type="match status" value="1"/>
</dbReference>
<keyword evidence="2 5" id="KW-0812">Transmembrane</keyword>
<dbReference type="AlphaFoldDB" id="A0A101ERE4"/>
<comment type="subcellular location">
    <subcellularLocation>
        <location evidence="1">Membrane</location>
        <topology evidence="1">Multi-pass membrane protein</topology>
    </subcellularLocation>
</comment>
<dbReference type="GO" id="GO:0005886">
    <property type="term" value="C:plasma membrane"/>
    <property type="evidence" value="ECO:0007669"/>
    <property type="project" value="TreeGrafter"/>
</dbReference>
<evidence type="ECO:0000256" key="5">
    <source>
        <dbReference type="SAM" id="Phobius"/>
    </source>
</evidence>
<dbReference type="PANTHER" id="PTHR33507">
    <property type="entry name" value="INNER MEMBRANE PROTEIN YBBJ"/>
    <property type="match status" value="1"/>
</dbReference>
<gene>
    <name evidence="7" type="ORF">XD57_0388</name>
</gene>
<feature type="domain" description="NfeD-like C-terminal" evidence="6">
    <location>
        <begin position="79"/>
        <end position="139"/>
    </location>
</feature>
<evidence type="ECO:0000256" key="4">
    <source>
        <dbReference type="ARBA" id="ARBA00023136"/>
    </source>
</evidence>
<keyword evidence="3 5" id="KW-1133">Transmembrane helix</keyword>
<dbReference type="InterPro" id="IPR052165">
    <property type="entry name" value="Membrane_assoc_protease"/>
</dbReference>
<evidence type="ECO:0000313" key="7">
    <source>
        <dbReference type="EMBL" id="KUK23504.1"/>
    </source>
</evidence>
<dbReference type="Pfam" id="PF01957">
    <property type="entry name" value="NfeD"/>
    <property type="match status" value="1"/>
</dbReference>
<accession>A0A101ERE4</accession>
<feature type="transmembrane region" description="Helical" evidence="5">
    <location>
        <begin position="7"/>
        <end position="29"/>
    </location>
</feature>
<comment type="caution">
    <text evidence="7">The sequence shown here is derived from an EMBL/GenBank/DDBJ whole genome shotgun (WGS) entry which is preliminary data.</text>
</comment>
<name>A0A101ERE4_9THEM</name>
<proteinExistence type="predicted"/>
<evidence type="ECO:0000256" key="3">
    <source>
        <dbReference type="ARBA" id="ARBA00022989"/>
    </source>
</evidence>
<dbReference type="InterPro" id="IPR012340">
    <property type="entry name" value="NA-bd_OB-fold"/>
</dbReference>
<evidence type="ECO:0000256" key="1">
    <source>
        <dbReference type="ARBA" id="ARBA00004141"/>
    </source>
</evidence>
<dbReference type="EMBL" id="LGFG01000019">
    <property type="protein sequence ID" value="KUK23504.1"/>
    <property type="molecule type" value="Genomic_DNA"/>
</dbReference>
<organism evidence="7 8">
    <name type="scientific">Thermotoga petrophila</name>
    <dbReference type="NCBI Taxonomy" id="93929"/>
    <lineage>
        <taxon>Bacteria</taxon>
        <taxon>Thermotogati</taxon>
        <taxon>Thermotogota</taxon>
        <taxon>Thermotogae</taxon>
        <taxon>Thermotogales</taxon>
        <taxon>Thermotogaceae</taxon>
        <taxon>Thermotoga</taxon>
    </lineage>
</organism>
<reference evidence="7 8" key="1">
    <citation type="journal article" date="2015" name="MBio">
        <title>Genome-Resolved Metagenomic Analysis Reveals Roles for Candidate Phyla and Other Microbial Community Members in Biogeochemical Transformations in Oil Reservoirs.</title>
        <authorList>
            <person name="Hu P."/>
            <person name="Tom L."/>
            <person name="Singh A."/>
            <person name="Thomas B.C."/>
            <person name="Baker B.J."/>
            <person name="Piceno Y.M."/>
            <person name="Andersen G.L."/>
            <person name="Banfield J.F."/>
        </authorList>
    </citation>
    <scope>NUCLEOTIDE SEQUENCE [LARGE SCALE GENOMIC DNA]</scope>
    <source>
        <strain evidence="7">46_26</strain>
    </source>
</reference>
<dbReference type="FunFam" id="2.40.50.140:FF:000484">
    <property type="entry name" value="Putative activity regulator of membrane protease YbbK"/>
    <property type="match status" value="1"/>
</dbReference>
<sequence length="140" mass="15724">MEAWVFWLVLGVILMVAEILTPTFFIFWFGVGALAASLVSLYLGVYVQIIVFAAVSIVLVFLTRRLVQNWESPRKIHVEEIAGKVALVIETIDNRKGTGLVKIDGDVWRAYAEDDDEVIEKGEHVKIMKVEGAHVVVKRV</sequence>
<protein>
    <recommendedName>
        <fullName evidence="6">NfeD-like C-terminal domain-containing protein</fullName>
    </recommendedName>
</protein>
<feature type="transmembrane region" description="Helical" evidence="5">
    <location>
        <begin position="41"/>
        <end position="62"/>
    </location>
</feature>
<dbReference type="PANTHER" id="PTHR33507:SF3">
    <property type="entry name" value="INNER MEMBRANE PROTEIN YBBJ"/>
    <property type="match status" value="1"/>
</dbReference>
<dbReference type="PATRIC" id="fig|93930.3.peg.1171"/>
<dbReference type="InterPro" id="IPR002810">
    <property type="entry name" value="NfeD-like_C"/>
</dbReference>
<dbReference type="SUPFAM" id="SSF141322">
    <property type="entry name" value="NfeD domain-like"/>
    <property type="match status" value="1"/>
</dbReference>
<keyword evidence="4 5" id="KW-0472">Membrane</keyword>
<dbReference type="Proteomes" id="UP000058636">
    <property type="component" value="Unassembled WGS sequence"/>
</dbReference>
<evidence type="ECO:0000259" key="6">
    <source>
        <dbReference type="Pfam" id="PF01957"/>
    </source>
</evidence>
<evidence type="ECO:0000256" key="2">
    <source>
        <dbReference type="ARBA" id="ARBA00022692"/>
    </source>
</evidence>
<evidence type="ECO:0000313" key="8">
    <source>
        <dbReference type="Proteomes" id="UP000058636"/>
    </source>
</evidence>